<dbReference type="KEGG" id="vg:13826850"/>
<name>J9QNZ5_9CAUD</name>
<evidence type="ECO:0000313" key="2">
    <source>
        <dbReference type="Proteomes" id="UP000006280"/>
    </source>
</evidence>
<organism evidence="1 2">
    <name type="scientific">Pectobacterium phage My1</name>
    <dbReference type="NCBI Taxonomy" id="1204539"/>
    <lineage>
        <taxon>Viruses</taxon>
        <taxon>Duplodnaviria</taxon>
        <taxon>Heunggongvirae</taxon>
        <taxon>Uroviricota</taxon>
        <taxon>Caudoviricetes</taxon>
        <taxon>Demerecviridae</taxon>
        <taxon>Mccorquodalevirinae</taxon>
        <taxon>Myunavirus</taxon>
        <taxon>Myunavirus My1</taxon>
    </lineage>
</organism>
<accession>J9QNZ5</accession>
<dbReference type="EMBL" id="JX195166">
    <property type="protein sequence ID" value="AFQ22307.1"/>
    <property type="molecule type" value="Genomic_DNA"/>
</dbReference>
<dbReference type="GeneID" id="13826850"/>
<protein>
    <submittedName>
        <fullName evidence="1">Uncharacterized protein</fullName>
    </submittedName>
</protein>
<reference evidence="1 2" key="1">
    <citation type="journal article" date="2012" name="J. Virol.">
        <title>Complete Genome Sequence of Pectobacterium carotovorum subsp. carotovorum Bacteriophage My1.</title>
        <authorList>
            <person name="Lee D.H."/>
            <person name="Lee J.H."/>
            <person name="Shin H."/>
            <person name="Ji S."/>
            <person name="Roh E."/>
            <person name="Jung K."/>
            <person name="Ryu S."/>
            <person name="Choi J."/>
            <person name="Heu S."/>
        </authorList>
    </citation>
    <scope>NUCLEOTIDE SEQUENCE [LARGE SCALE GENOMIC DNA]</scope>
</reference>
<keyword evidence="2" id="KW-1185">Reference proteome</keyword>
<sequence length="142" mass="16108">MSTLLTHNIGSPLEALYLSSAVIKLSDYIKHTNLYTGPSNGAVIPFVPAKSITITIEDAVITSSFLYGMLRTWFWCVAIQFNIREPKVLEDYVMNNITLIQHNKNGVAFSPLPELLRAVRRFWDTESHNLNSVYTVRNLAYD</sequence>
<dbReference type="Proteomes" id="UP000006280">
    <property type="component" value="Segment"/>
</dbReference>
<evidence type="ECO:0000313" key="1">
    <source>
        <dbReference type="EMBL" id="AFQ22307.1"/>
    </source>
</evidence>
<proteinExistence type="predicted"/>
<gene>
    <name evidence="1" type="ORF">My1_148</name>
</gene>
<dbReference type="RefSeq" id="YP_006906400.1">
    <property type="nucleotide sequence ID" value="NC_018837.1"/>
</dbReference>